<name>A0A382UTN4_9ZZZZ</name>
<evidence type="ECO:0000313" key="1">
    <source>
        <dbReference type="EMBL" id="SVD37145.1"/>
    </source>
</evidence>
<dbReference type="AlphaFoldDB" id="A0A382UTN4"/>
<accession>A0A382UTN4</accession>
<reference evidence="1" key="1">
    <citation type="submission" date="2018-05" db="EMBL/GenBank/DDBJ databases">
        <authorList>
            <person name="Lanie J.A."/>
            <person name="Ng W.-L."/>
            <person name="Kazmierczak K.M."/>
            <person name="Andrzejewski T.M."/>
            <person name="Davidsen T.M."/>
            <person name="Wayne K.J."/>
            <person name="Tettelin H."/>
            <person name="Glass J.I."/>
            <person name="Rusch D."/>
            <person name="Podicherti R."/>
            <person name="Tsui H.-C.T."/>
            <person name="Winkler M.E."/>
        </authorList>
    </citation>
    <scope>NUCLEOTIDE SEQUENCE</scope>
</reference>
<organism evidence="1">
    <name type="scientific">marine metagenome</name>
    <dbReference type="NCBI Taxonomy" id="408172"/>
    <lineage>
        <taxon>unclassified sequences</taxon>
        <taxon>metagenomes</taxon>
        <taxon>ecological metagenomes</taxon>
    </lineage>
</organism>
<proteinExistence type="predicted"/>
<sequence>MPAMLAPKGRMVPLRVQQILLDFV</sequence>
<gene>
    <name evidence="1" type="ORF">METZ01_LOCUS389999</name>
</gene>
<dbReference type="EMBL" id="UINC01146430">
    <property type="protein sequence ID" value="SVD37145.1"/>
    <property type="molecule type" value="Genomic_DNA"/>
</dbReference>
<feature type="non-terminal residue" evidence="1">
    <location>
        <position position="24"/>
    </location>
</feature>
<protein>
    <submittedName>
        <fullName evidence="1">Uncharacterized protein</fullName>
    </submittedName>
</protein>